<gene>
    <name evidence="1" type="ORF">DX116_09015</name>
</gene>
<accession>A0A371PCI9</accession>
<organism evidence="1 2">
    <name type="scientific">Aeromicrobium endophyticum</name>
    <dbReference type="NCBI Taxonomy" id="2292704"/>
    <lineage>
        <taxon>Bacteria</taxon>
        <taxon>Bacillati</taxon>
        <taxon>Actinomycetota</taxon>
        <taxon>Actinomycetes</taxon>
        <taxon>Propionibacteriales</taxon>
        <taxon>Nocardioidaceae</taxon>
        <taxon>Aeromicrobium</taxon>
    </lineage>
</organism>
<evidence type="ECO:0000313" key="1">
    <source>
        <dbReference type="EMBL" id="REK73654.1"/>
    </source>
</evidence>
<dbReference type="AlphaFoldDB" id="A0A371PCI9"/>
<evidence type="ECO:0000313" key="2">
    <source>
        <dbReference type="Proteomes" id="UP000265581"/>
    </source>
</evidence>
<dbReference type="Proteomes" id="UP000265581">
    <property type="component" value="Unassembled WGS sequence"/>
</dbReference>
<keyword evidence="2" id="KW-1185">Reference proteome</keyword>
<protein>
    <submittedName>
        <fullName evidence="1">Uncharacterized protein</fullName>
    </submittedName>
</protein>
<reference evidence="1 2" key="1">
    <citation type="submission" date="2018-08" db="EMBL/GenBank/DDBJ databases">
        <title>Aeromicrobium sp. M2KJ-4, whole genome shotgun sequence.</title>
        <authorList>
            <person name="Tuo L."/>
        </authorList>
    </citation>
    <scope>NUCLEOTIDE SEQUENCE [LARGE SCALE GENOMIC DNA]</scope>
    <source>
        <strain evidence="1 2">M2KJ-4</strain>
    </source>
</reference>
<name>A0A371PCI9_9ACTN</name>
<comment type="caution">
    <text evidence="1">The sequence shown here is derived from an EMBL/GenBank/DDBJ whole genome shotgun (WGS) entry which is preliminary data.</text>
</comment>
<dbReference type="EMBL" id="QUBR01000001">
    <property type="protein sequence ID" value="REK73654.1"/>
    <property type="molecule type" value="Genomic_DNA"/>
</dbReference>
<sequence length="66" mass="7232">MQVRALAELTGVHPLWFFRTTDQDTDRLTSPVFVCGPGGCNAMVDDGVEYVLTYPIDVVRATVGDD</sequence>
<proteinExistence type="predicted"/>